<name>A0ABU6Q8R1_9FABA</name>
<evidence type="ECO:0000313" key="2">
    <source>
        <dbReference type="EMBL" id="MED6108171.1"/>
    </source>
</evidence>
<proteinExistence type="predicted"/>
<sequence>MGTLTIQTQFGVVAPLVSLFGDANLLESVARPRSLSVAYAYDIWIGVNSATRPLDSSGHELMRRLTTRNPTLLGTSPHMVFHLHTELTEILEETSEQRLWQLFPSGGSGDDHNRVTAHETDEKYKHIEDRNKANRASERCAKYTGGSATPMQTKAKMTHTLNENKEKFADKRSTDIWDEYIDNTAIATQRAAESRTSTLVDPDEVWRQTVSEPDAKNRIYGVGGFLASTLKTSVFAPQDTSGTVTSDVPSSKDDTVDLQEQVLLLNQNIHDMARQLQESEERQKAMSDELRRRPGLNDEDIEKLEQQMREELRLMQEARRQMGLTGEHMRAGASSAVGGSSSSATAAQDPPLLPPPPPTPQKDDDEDYVDP</sequence>
<reference evidence="2 3" key="1">
    <citation type="journal article" date="2023" name="Plants (Basel)">
        <title>Bridging the Gap: Combining Genomics and Transcriptomics Approaches to Understand Stylosanthes scabra, an Orphan Legume from the Brazilian Caatinga.</title>
        <authorList>
            <person name="Ferreira-Neto J.R.C."/>
            <person name="da Silva M.D."/>
            <person name="Binneck E."/>
            <person name="de Melo N.F."/>
            <person name="da Silva R.H."/>
            <person name="de Melo A.L.T.M."/>
            <person name="Pandolfi V."/>
            <person name="Bustamante F.O."/>
            <person name="Brasileiro-Vidal A.C."/>
            <person name="Benko-Iseppon A.M."/>
        </authorList>
    </citation>
    <scope>NUCLEOTIDE SEQUENCE [LARGE SCALE GENOMIC DNA]</scope>
    <source>
        <tissue evidence="2">Leaves</tissue>
    </source>
</reference>
<dbReference type="Proteomes" id="UP001341840">
    <property type="component" value="Unassembled WGS sequence"/>
</dbReference>
<protein>
    <submittedName>
        <fullName evidence="2">Uncharacterized protein</fullName>
    </submittedName>
</protein>
<feature type="compositionally biased region" description="Basic and acidic residues" evidence="1">
    <location>
        <begin position="276"/>
        <end position="296"/>
    </location>
</feature>
<evidence type="ECO:0000313" key="3">
    <source>
        <dbReference type="Proteomes" id="UP001341840"/>
    </source>
</evidence>
<feature type="compositionally biased region" description="Pro residues" evidence="1">
    <location>
        <begin position="351"/>
        <end position="360"/>
    </location>
</feature>
<dbReference type="EMBL" id="JASCZI010000068">
    <property type="protein sequence ID" value="MED6108171.1"/>
    <property type="molecule type" value="Genomic_DNA"/>
</dbReference>
<keyword evidence="3" id="KW-1185">Reference proteome</keyword>
<gene>
    <name evidence="2" type="ORF">PIB30_020944</name>
</gene>
<organism evidence="2 3">
    <name type="scientific">Stylosanthes scabra</name>
    <dbReference type="NCBI Taxonomy" id="79078"/>
    <lineage>
        <taxon>Eukaryota</taxon>
        <taxon>Viridiplantae</taxon>
        <taxon>Streptophyta</taxon>
        <taxon>Embryophyta</taxon>
        <taxon>Tracheophyta</taxon>
        <taxon>Spermatophyta</taxon>
        <taxon>Magnoliopsida</taxon>
        <taxon>eudicotyledons</taxon>
        <taxon>Gunneridae</taxon>
        <taxon>Pentapetalae</taxon>
        <taxon>rosids</taxon>
        <taxon>fabids</taxon>
        <taxon>Fabales</taxon>
        <taxon>Fabaceae</taxon>
        <taxon>Papilionoideae</taxon>
        <taxon>50 kb inversion clade</taxon>
        <taxon>dalbergioids sensu lato</taxon>
        <taxon>Dalbergieae</taxon>
        <taxon>Pterocarpus clade</taxon>
        <taxon>Stylosanthes</taxon>
    </lineage>
</organism>
<accession>A0ABU6Q8R1</accession>
<feature type="compositionally biased region" description="Low complexity" evidence="1">
    <location>
        <begin position="331"/>
        <end position="347"/>
    </location>
</feature>
<evidence type="ECO:0000256" key="1">
    <source>
        <dbReference type="SAM" id="MobiDB-lite"/>
    </source>
</evidence>
<feature type="region of interest" description="Disordered" evidence="1">
    <location>
        <begin position="276"/>
        <end position="301"/>
    </location>
</feature>
<feature type="region of interest" description="Disordered" evidence="1">
    <location>
        <begin position="319"/>
        <end position="371"/>
    </location>
</feature>
<comment type="caution">
    <text evidence="2">The sequence shown here is derived from an EMBL/GenBank/DDBJ whole genome shotgun (WGS) entry which is preliminary data.</text>
</comment>